<dbReference type="Proteomes" id="UP001178507">
    <property type="component" value="Unassembled WGS sequence"/>
</dbReference>
<evidence type="ECO:0000313" key="2">
    <source>
        <dbReference type="EMBL" id="CAJ1373194.1"/>
    </source>
</evidence>
<proteinExistence type="predicted"/>
<name>A0AA36HRK5_9DINO</name>
<feature type="region of interest" description="Disordered" evidence="1">
    <location>
        <begin position="1"/>
        <end position="141"/>
    </location>
</feature>
<evidence type="ECO:0000313" key="3">
    <source>
        <dbReference type="Proteomes" id="UP001178507"/>
    </source>
</evidence>
<dbReference type="EMBL" id="CAUJNA010000179">
    <property type="protein sequence ID" value="CAJ1373194.1"/>
    <property type="molecule type" value="Genomic_DNA"/>
</dbReference>
<reference evidence="2" key="1">
    <citation type="submission" date="2023-08" db="EMBL/GenBank/DDBJ databases">
        <authorList>
            <person name="Chen Y."/>
            <person name="Shah S."/>
            <person name="Dougan E. K."/>
            <person name="Thang M."/>
            <person name="Chan C."/>
        </authorList>
    </citation>
    <scope>NUCLEOTIDE SEQUENCE</scope>
</reference>
<sequence>SASSHTDVAVQTASARALSPLRQAASVSPSTPKQTARLKNSAVQHGSPSFESEASLDNTPGPSEEPLQRLRLGRRPCRWTTRNAQALRHSPAAPRARSPDSHLSRTLDDPPEPLLGSPLASATSLFTRPSSPGVRGSGGNLESMSAWPLRLDSYYAPNMFDVIDSLESGSRIPSSHQKTSAPSAIAEELRRLQRDLVAIEHKVQKGSTLGSALEGTRMHSQADRFESPWLKAWQAGFQLEHSEPSDTEMDSGSEISHEIDDVLGLLRGAPQAPLGGWQREVPRSHPK</sequence>
<feature type="compositionally biased region" description="Basic and acidic residues" evidence="1">
    <location>
        <begin position="97"/>
        <end position="108"/>
    </location>
</feature>
<feature type="non-terminal residue" evidence="2">
    <location>
        <position position="287"/>
    </location>
</feature>
<comment type="caution">
    <text evidence="2">The sequence shown here is derived from an EMBL/GenBank/DDBJ whole genome shotgun (WGS) entry which is preliminary data.</text>
</comment>
<protein>
    <submittedName>
        <fullName evidence="2">Uncharacterized protein</fullName>
    </submittedName>
</protein>
<gene>
    <name evidence="2" type="ORF">EVOR1521_LOCUS3086</name>
</gene>
<keyword evidence="3" id="KW-1185">Reference proteome</keyword>
<accession>A0AA36HRK5</accession>
<feature type="compositionally biased region" description="Polar residues" evidence="1">
    <location>
        <begin position="25"/>
        <end position="61"/>
    </location>
</feature>
<organism evidence="2 3">
    <name type="scientific">Effrenium voratum</name>
    <dbReference type="NCBI Taxonomy" id="2562239"/>
    <lineage>
        <taxon>Eukaryota</taxon>
        <taxon>Sar</taxon>
        <taxon>Alveolata</taxon>
        <taxon>Dinophyceae</taxon>
        <taxon>Suessiales</taxon>
        <taxon>Symbiodiniaceae</taxon>
        <taxon>Effrenium</taxon>
    </lineage>
</organism>
<dbReference type="AlphaFoldDB" id="A0AA36HRK5"/>
<evidence type="ECO:0000256" key="1">
    <source>
        <dbReference type="SAM" id="MobiDB-lite"/>
    </source>
</evidence>
<feature type="compositionally biased region" description="Polar residues" evidence="1">
    <location>
        <begin position="1"/>
        <end position="14"/>
    </location>
</feature>